<dbReference type="Gene3D" id="2.40.50.100">
    <property type="match status" value="1"/>
</dbReference>
<organism evidence="5 6">
    <name type="scientific">Potamilus streckersoni</name>
    <dbReference type="NCBI Taxonomy" id="2493646"/>
    <lineage>
        <taxon>Eukaryota</taxon>
        <taxon>Metazoa</taxon>
        <taxon>Spiralia</taxon>
        <taxon>Lophotrochozoa</taxon>
        <taxon>Mollusca</taxon>
        <taxon>Bivalvia</taxon>
        <taxon>Autobranchia</taxon>
        <taxon>Heteroconchia</taxon>
        <taxon>Palaeoheterodonta</taxon>
        <taxon>Unionida</taxon>
        <taxon>Unionoidea</taxon>
        <taxon>Unionidae</taxon>
        <taxon>Ambleminae</taxon>
        <taxon>Lampsilini</taxon>
        <taxon>Potamilus</taxon>
    </lineage>
</organism>
<dbReference type="Gene3D" id="1.10.287.470">
    <property type="entry name" value="Helix hairpin bin"/>
    <property type="match status" value="1"/>
</dbReference>
<reference evidence="5" key="1">
    <citation type="journal article" date="2021" name="Genome Biol. Evol.">
        <title>A High-Quality Reference Genome for a Parasitic Bivalve with Doubly Uniparental Inheritance (Bivalvia: Unionida).</title>
        <authorList>
            <person name="Smith C.H."/>
        </authorList>
    </citation>
    <scope>NUCLEOTIDE SEQUENCE</scope>
    <source>
        <strain evidence="5">CHS0354</strain>
    </source>
</reference>
<comment type="similarity">
    <text evidence="1">Belongs to the membrane fusion protein (MFP) (TC 8.A.1) family.</text>
</comment>
<keyword evidence="6" id="KW-1185">Reference proteome</keyword>
<feature type="domain" description="CusB-like beta-barrel" evidence="3">
    <location>
        <begin position="282"/>
        <end position="354"/>
    </location>
</feature>
<keyword evidence="2" id="KW-0732">Signal</keyword>
<sequence length="432" mass="47605">MMKSASRHIIWGLFLILLNYPLINQPLSAQTVNVKTQKVSSQAVDRKLSYTGTIKSYRAVALVAEKEGLIESISAAEGKNYNPGDVLIVIDTASAKIAAEQAKFSMDAALNDVYQQETGLQNAVTSYRFDLYNLEISRKDYENEKKLYAQQMSSKTVLETTEKKYRSDLLKAEASGAALTDINIDKYKPYIKANAEKQLKQGTKTENLKMNFRTGYIPLDRAIINFEIARNNYKKALLDLSDAYIKAPFKGTVLKKYDPEEGKFVKRGEVVIDYGNVSKITVETAISQDDISLIKIGSSAEITVDATPGKTYTGKVESIAQSADTANRSFTVRISTDNPQGILKPGYAARVKFEIKLQERTITAPTYSVILSSAGSHVFVVKNNIAHKIEVKTGKNIGQNTIIASGLREGDQLVIRGQAFLKDGDTVSVAPN</sequence>
<evidence type="ECO:0000256" key="1">
    <source>
        <dbReference type="ARBA" id="ARBA00009477"/>
    </source>
</evidence>
<dbReference type="AlphaFoldDB" id="A0AAE0RLL7"/>
<dbReference type="SUPFAM" id="SSF111369">
    <property type="entry name" value="HlyD-like secretion proteins"/>
    <property type="match status" value="2"/>
</dbReference>
<dbReference type="PANTHER" id="PTHR30469">
    <property type="entry name" value="MULTIDRUG RESISTANCE PROTEIN MDTA"/>
    <property type="match status" value="1"/>
</dbReference>
<proteinExistence type="inferred from homology"/>
<dbReference type="InterPro" id="IPR006143">
    <property type="entry name" value="RND_pump_MFP"/>
</dbReference>
<dbReference type="GO" id="GO:0015562">
    <property type="term" value="F:efflux transmembrane transporter activity"/>
    <property type="evidence" value="ECO:0007669"/>
    <property type="project" value="TreeGrafter"/>
</dbReference>
<dbReference type="NCBIfam" id="TIGR01730">
    <property type="entry name" value="RND_mfp"/>
    <property type="match status" value="1"/>
</dbReference>
<evidence type="ECO:0000259" key="4">
    <source>
        <dbReference type="Pfam" id="PF25989"/>
    </source>
</evidence>
<dbReference type="InterPro" id="IPR058792">
    <property type="entry name" value="Beta-barrel_RND_2"/>
</dbReference>
<reference evidence="5" key="3">
    <citation type="submission" date="2023-05" db="EMBL/GenBank/DDBJ databases">
        <authorList>
            <person name="Smith C.H."/>
        </authorList>
    </citation>
    <scope>NUCLEOTIDE SEQUENCE</scope>
    <source>
        <strain evidence="5">CHS0354</strain>
        <tissue evidence="5">Mantle</tissue>
    </source>
</reference>
<dbReference type="InterPro" id="IPR058637">
    <property type="entry name" value="YknX-like_C"/>
</dbReference>
<evidence type="ECO:0000313" key="5">
    <source>
        <dbReference type="EMBL" id="KAK3575757.1"/>
    </source>
</evidence>
<evidence type="ECO:0000256" key="2">
    <source>
        <dbReference type="SAM" id="SignalP"/>
    </source>
</evidence>
<evidence type="ECO:0000313" key="6">
    <source>
        <dbReference type="Proteomes" id="UP001195483"/>
    </source>
</evidence>
<protein>
    <recommendedName>
        <fullName evidence="7">RND efflux pump membrane fusion protein barrel-sandwich domain-containing protein</fullName>
    </recommendedName>
</protein>
<evidence type="ECO:0000259" key="3">
    <source>
        <dbReference type="Pfam" id="PF25954"/>
    </source>
</evidence>
<dbReference type="FunFam" id="2.40.30.170:FF:000010">
    <property type="entry name" value="Efflux RND transporter periplasmic adaptor subunit"/>
    <property type="match status" value="1"/>
</dbReference>
<evidence type="ECO:0008006" key="7">
    <source>
        <dbReference type="Google" id="ProtNLM"/>
    </source>
</evidence>
<dbReference type="EMBL" id="JAEAOA010001795">
    <property type="protein sequence ID" value="KAK3575757.1"/>
    <property type="molecule type" value="Genomic_DNA"/>
</dbReference>
<dbReference type="Proteomes" id="UP001195483">
    <property type="component" value="Unassembled WGS sequence"/>
</dbReference>
<reference evidence="5" key="2">
    <citation type="journal article" date="2021" name="Genome Biol. Evol.">
        <title>Developing a high-quality reference genome for a parasitic bivalve with doubly uniparental inheritance (Bivalvia: Unionida).</title>
        <authorList>
            <person name="Smith C.H."/>
        </authorList>
    </citation>
    <scope>NUCLEOTIDE SEQUENCE</scope>
    <source>
        <strain evidence="5">CHS0354</strain>
        <tissue evidence="5">Mantle</tissue>
    </source>
</reference>
<accession>A0AAE0RLL7</accession>
<comment type="caution">
    <text evidence="5">The sequence shown here is derived from an EMBL/GenBank/DDBJ whole genome shotgun (WGS) entry which is preliminary data.</text>
</comment>
<dbReference type="Pfam" id="PF25954">
    <property type="entry name" value="Beta-barrel_RND_2"/>
    <property type="match status" value="1"/>
</dbReference>
<feature type="domain" description="YknX-like C-terminal permuted SH3-like" evidence="4">
    <location>
        <begin position="362"/>
        <end position="429"/>
    </location>
</feature>
<gene>
    <name evidence="5" type="ORF">CHS0354_030089</name>
</gene>
<name>A0AAE0RLL7_9BIVA</name>
<dbReference type="Pfam" id="PF25989">
    <property type="entry name" value="YknX_C"/>
    <property type="match status" value="1"/>
</dbReference>
<dbReference type="GO" id="GO:1990281">
    <property type="term" value="C:efflux pump complex"/>
    <property type="evidence" value="ECO:0007669"/>
    <property type="project" value="TreeGrafter"/>
</dbReference>
<feature type="chain" id="PRO_5042140030" description="RND efflux pump membrane fusion protein barrel-sandwich domain-containing protein" evidence="2">
    <location>
        <begin position="30"/>
        <end position="432"/>
    </location>
</feature>
<feature type="signal peptide" evidence="2">
    <location>
        <begin position="1"/>
        <end position="29"/>
    </location>
</feature>
<dbReference type="Gene3D" id="2.40.420.20">
    <property type="match status" value="1"/>
</dbReference>
<dbReference type="Gene3D" id="2.40.30.170">
    <property type="match status" value="1"/>
</dbReference>